<dbReference type="InterPro" id="IPR019658">
    <property type="entry name" value="DUF2515"/>
</dbReference>
<evidence type="ECO:0000313" key="2">
    <source>
        <dbReference type="Proteomes" id="UP000414233"/>
    </source>
</evidence>
<proteinExistence type="predicted"/>
<evidence type="ECO:0000313" key="1">
    <source>
        <dbReference type="EMBL" id="VVE57021.1"/>
    </source>
</evidence>
<organism evidence="1 2">
    <name type="scientific">Pandoraea terrae</name>
    <dbReference type="NCBI Taxonomy" id="1537710"/>
    <lineage>
        <taxon>Bacteria</taxon>
        <taxon>Pseudomonadati</taxon>
        <taxon>Pseudomonadota</taxon>
        <taxon>Betaproteobacteria</taxon>
        <taxon>Burkholderiales</taxon>
        <taxon>Burkholderiaceae</taxon>
        <taxon>Pandoraea</taxon>
    </lineage>
</organism>
<dbReference type="AlphaFoldDB" id="A0A5E4Z6U9"/>
<protein>
    <submittedName>
        <fullName evidence="1">Uncharacterized protein</fullName>
    </submittedName>
</protein>
<accession>A0A5E4Z6U9</accession>
<keyword evidence="2" id="KW-1185">Reference proteome</keyword>
<gene>
    <name evidence="1" type="ORF">PTE30175_05052</name>
</gene>
<dbReference type="OrthoDB" id="143720at2"/>
<reference evidence="1 2" key="1">
    <citation type="submission" date="2019-08" db="EMBL/GenBank/DDBJ databases">
        <authorList>
            <person name="Peeters C."/>
        </authorList>
    </citation>
    <scope>NUCLEOTIDE SEQUENCE [LARGE SCALE GENOMIC DNA]</scope>
    <source>
        <strain evidence="1 2">LMG 30175</strain>
    </source>
</reference>
<dbReference type="Proteomes" id="UP000414233">
    <property type="component" value="Unassembled WGS sequence"/>
</dbReference>
<dbReference type="RefSeq" id="WP_150699792.1">
    <property type="nucleotide sequence ID" value="NZ_CABPRZ010000033.1"/>
</dbReference>
<name>A0A5E4Z6U9_9BURK</name>
<dbReference type="EMBL" id="CABPRZ010000033">
    <property type="protein sequence ID" value="VVE57021.1"/>
    <property type="molecule type" value="Genomic_DNA"/>
</dbReference>
<sequence>MTYCFKEHESDKQELNKNTKPISECKNYFTEENGRKVRVTEVPVLTCACIWREYQKQAEEIVAPGGKLIVDPIARNRAINAAYAKLWLLDGRFQWAGLAAFASKQVGCGLLHASESIEKMQAEHEAFERVMNTAKPRWSFRNWFRISKLDEQAERDYKEARRNNPVPSADIRRAGKSLSVVQRQFHHVYEMLAMGNTTLFLDVFPLHQFYWKRGLKELEACLQSREKLTDDPRFPILWPAGRKLNFGTAHAEILKAFEAIDKWQTAKSVEHLAFHEQRNILQPTMYDDPRFVALLRSNHVSYVTAFPTGVAEAIELTLTSQCSRVDDGRTIGFGDNPIANLADIDQRMPFVLKAAERFDHMLNTEHRAALQQSIREISRGSR</sequence>
<dbReference type="Pfam" id="PF10720">
    <property type="entry name" value="DUF2515"/>
    <property type="match status" value="1"/>
</dbReference>